<gene>
    <name evidence="6" type="ORF">H7C19_09295</name>
</gene>
<dbReference type="GO" id="GO:0030313">
    <property type="term" value="C:cell envelope"/>
    <property type="evidence" value="ECO:0007669"/>
    <property type="project" value="UniProtKB-SubCell"/>
</dbReference>
<dbReference type="PROSITE" id="PS51257">
    <property type="entry name" value="PROKAR_LIPOPROTEIN"/>
    <property type="match status" value="1"/>
</dbReference>
<evidence type="ECO:0000313" key="6">
    <source>
        <dbReference type="EMBL" id="MBB6670881.1"/>
    </source>
</evidence>
<protein>
    <submittedName>
        <fullName evidence="6">Extracellular solute-binding protein</fullName>
    </submittedName>
</protein>
<keyword evidence="7" id="KW-1185">Reference proteome</keyword>
<organism evidence="6 7">
    <name type="scientific">Cohnella nanjingensis</name>
    <dbReference type="NCBI Taxonomy" id="1387779"/>
    <lineage>
        <taxon>Bacteria</taxon>
        <taxon>Bacillati</taxon>
        <taxon>Bacillota</taxon>
        <taxon>Bacilli</taxon>
        <taxon>Bacillales</taxon>
        <taxon>Paenibacillaceae</taxon>
        <taxon>Cohnella</taxon>
    </lineage>
</organism>
<keyword evidence="4" id="KW-0732">Signal</keyword>
<keyword evidence="3" id="KW-0813">Transport</keyword>
<evidence type="ECO:0000256" key="1">
    <source>
        <dbReference type="ARBA" id="ARBA00004196"/>
    </source>
</evidence>
<comment type="subcellular location">
    <subcellularLocation>
        <location evidence="1">Cell envelope</location>
    </subcellularLocation>
</comment>
<evidence type="ECO:0000256" key="3">
    <source>
        <dbReference type="ARBA" id="ARBA00022448"/>
    </source>
</evidence>
<feature type="compositionally biased region" description="Low complexity" evidence="5">
    <location>
        <begin position="38"/>
        <end position="55"/>
    </location>
</feature>
<comment type="similarity">
    <text evidence="2">Belongs to the bacterial solute-binding protein 1 family.</text>
</comment>
<accession>A0A7X0RP04</accession>
<evidence type="ECO:0000256" key="5">
    <source>
        <dbReference type="SAM" id="MobiDB-lite"/>
    </source>
</evidence>
<name>A0A7X0RP04_9BACL</name>
<dbReference type="PANTHER" id="PTHR43649">
    <property type="entry name" value="ARABINOSE-BINDING PROTEIN-RELATED"/>
    <property type="match status" value="1"/>
</dbReference>
<proteinExistence type="inferred from homology"/>
<dbReference type="InterPro" id="IPR006059">
    <property type="entry name" value="SBP"/>
</dbReference>
<evidence type="ECO:0000256" key="2">
    <source>
        <dbReference type="ARBA" id="ARBA00008520"/>
    </source>
</evidence>
<comment type="caution">
    <text evidence="6">The sequence shown here is derived from an EMBL/GenBank/DDBJ whole genome shotgun (WGS) entry which is preliminary data.</text>
</comment>
<dbReference type="Proteomes" id="UP000547209">
    <property type="component" value="Unassembled WGS sequence"/>
</dbReference>
<dbReference type="PANTHER" id="PTHR43649:SF31">
    <property type="entry name" value="SN-GLYCEROL-3-PHOSPHATE-BINDING PERIPLASMIC PROTEIN UGPB"/>
    <property type="match status" value="1"/>
</dbReference>
<dbReference type="AlphaFoldDB" id="A0A7X0RP04"/>
<dbReference type="Pfam" id="PF01547">
    <property type="entry name" value="SBP_bac_1"/>
    <property type="match status" value="1"/>
</dbReference>
<dbReference type="InterPro" id="IPR050490">
    <property type="entry name" value="Bact_solute-bd_prot1"/>
</dbReference>
<evidence type="ECO:0000313" key="7">
    <source>
        <dbReference type="Proteomes" id="UP000547209"/>
    </source>
</evidence>
<sequence length="461" mass="50581">MKRRGHWKTALLLGIVLLFSVVMSACSGKNNESGGTPAPGSESAGTPGASASAPPSEEKHDPVTLRLITWNNTYQELYDKFHAKYPWITVEADLIGGADDNGIVEKTAALEAAGTPADLTWLMDFTPYLKGGLLEDLKPYMDQDENMKNVKLPEGFFESMEIGGKRFAIPFVDVPMWILVNKDLLDKYGLEMPSNDWTYDDFRSMAKAATDPAAGEYGLTNDPIFAGHFATAMAVANGSAPNLAYMNADLTQSVLNSPAVLADVKWMQELMTKDGSLPGNKKAAELGDSVSKFITGKTLFGIGYDAVLESLSKEAKFEWDVLPFPKGKVKQSTYHIYGPIAMLAGSKHKDAAYKWISFQFEMEAQKWKIDHGANASVISDELNAYIDQSPLWKGKNKSAVILTKDMGSIAPGPTIPAFSEYMWWQPWVSEVILDGKDPNSVIPLVEAWNKKTLQLRSEAAK</sequence>
<evidence type="ECO:0000256" key="4">
    <source>
        <dbReference type="ARBA" id="ARBA00022729"/>
    </source>
</evidence>
<dbReference type="Gene3D" id="3.40.190.10">
    <property type="entry name" value="Periplasmic binding protein-like II"/>
    <property type="match status" value="1"/>
</dbReference>
<dbReference type="RefSeq" id="WP_185142354.1">
    <property type="nucleotide sequence ID" value="NZ_JACJVP010000011.1"/>
</dbReference>
<dbReference type="SUPFAM" id="SSF53850">
    <property type="entry name" value="Periplasmic binding protein-like II"/>
    <property type="match status" value="1"/>
</dbReference>
<reference evidence="6 7" key="1">
    <citation type="submission" date="2020-08" db="EMBL/GenBank/DDBJ databases">
        <title>Cohnella phylogeny.</title>
        <authorList>
            <person name="Dunlap C."/>
        </authorList>
    </citation>
    <scope>NUCLEOTIDE SEQUENCE [LARGE SCALE GENOMIC DNA]</scope>
    <source>
        <strain evidence="6 7">DSM 28246</strain>
    </source>
</reference>
<feature type="region of interest" description="Disordered" evidence="5">
    <location>
        <begin position="29"/>
        <end position="61"/>
    </location>
</feature>
<dbReference type="EMBL" id="JACJVP010000011">
    <property type="protein sequence ID" value="MBB6670881.1"/>
    <property type="molecule type" value="Genomic_DNA"/>
</dbReference>